<dbReference type="PANTHER" id="PTHR22911">
    <property type="entry name" value="ACYL-MALONYL CONDENSING ENZYME-RELATED"/>
    <property type="match status" value="1"/>
</dbReference>
<feature type="transmembrane region" description="Helical" evidence="6">
    <location>
        <begin position="284"/>
        <end position="301"/>
    </location>
</feature>
<dbReference type="PANTHER" id="PTHR22911:SF6">
    <property type="entry name" value="SOLUTE CARRIER FAMILY 35 MEMBER G1"/>
    <property type="match status" value="1"/>
</dbReference>
<comment type="caution">
    <text evidence="8">The sequence shown here is derived from an EMBL/GenBank/DDBJ whole genome shotgun (WGS) entry which is preliminary data.</text>
</comment>
<gene>
    <name evidence="8" type="ORF">GCM10017083_40590</name>
</gene>
<feature type="transmembrane region" description="Helical" evidence="6">
    <location>
        <begin position="98"/>
        <end position="115"/>
    </location>
</feature>
<proteinExistence type="inferred from homology"/>
<accession>A0A918XW56</accession>
<name>A0A918XW56_9PROT</name>
<feature type="transmembrane region" description="Helical" evidence="6">
    <location>
        <begin position="172"/>
        <end position="190"/>
    </location>
</feature>
<protein>
    <submittedName>
        <fullName evidence="8">Multidrug transporter</fullName>
    </submittedName>
</protein>
<organism evidence="8 9">
    <name type="scientific">Thalassobaculum fulvum</name>
    <dbReference type="NCBI Taxonomy" id="1633335"/>
    <lineage>
        <taxon>Bacteria</taxon>
        <taxon>Pseudomonadati</taxon>
        <taxon>Pseudomonadota</taxon>
        <taxon>Alphaproteobacteria</taxon>
        <taxon>Rhodospirillales</taxon>
        <taxon>Thalassobaculaceae</taxon>
        <taxon>Thalassobaculum</taxon>
    </lineage>
</organism>
<dbReference type="InterPro" id="IPR000620">
    <property type="entry name" value="EamA_dom"/>
</dbReference>
<dbReference type="SUPFAM" id="SSF103481">
    <property type="entry name" value="Multidrug resistance efflux transporter EmrE"/>
    <property type="match status" value="2"/>
</dbReference>
<dbReference type="EMBL" id="BMZS01000010">
    <property type="protein sequence ID" value="GHD58114.1"/>
    <property type="molecule type" value="Genomic_DNA"/>
</dbReference>
<evidence type="ECO:0000256" key="5">
    <source>
        <dbReference type="ARBA" id="ARBA00023136"/>
    </source>
</evidence>
<feature type="transmembrane region" description="Helical" evidence="6">
    <location>
        <begin position="148"/>
        <end position="166"/>
    </location>
</feature>
<comment type="similarity">
    <text evidence="2">Belongs to the drug/metabolite transporter (DMT) superfamily. 10 TMS drug/metabolite exporter (DME) (TC 2.A.7.3) family.</text>
</comment>
<feature type="transmembrane region" description="Helical" evidence="6">
    <location>
        <begin position="202"/>
        <end position="223"/>
    </location>
</feature>
<keyword evidence="9" id="KW-1185">Reference proteome</keyword>
<keyword evidence="4 6" id="KW-1133">Transmembrane helix</keyword>
<evidence type="ECO:0000313" key="8">
    <source>
        <dbReference type="EMBL" id="GHD58114.1"/>
    </source>
</evidence>
<evidence type="ECO:0000256" key="2">
    <source>
        <dbReference type="ARBA" id="ARBA00009853"/>
    </source>
</evidence>
<evidence type="ECO:0000256" key="4">
    <source>
        <dbReference type="ARBA" id="ARBA00022989"/>
    </source>
</evidence>
<feature type="domain" description="EamA" evidence="7">
    <location>
        <begin position="31"/>
        <end position="162"/>
    </location>
</feature>
<evidence type="ECO:0000259" key="7">
    <source>
        <dbReference type="Pfam" id="PF00892"/>
    </source>
</evidence>
<keyword evidence="3 6" id="KW-0812">Transmembrane</keyword>
<reference evidence="8" key="1">
    <citation type="journal article" date="2014" name="Int. J. Syst. Evol. Microbiol.">
        <title>Complete genome sequence of Corynebacterium casei LMG S-19264T (=DSM 44701T), isolated from a smear-ripened cheese.</title>
        <authorList>
            <consortium name="US DOE Joint Genome Institute (JGI-PGF)"/>
            <person name="Walter F."/>
            <person name="Albersmeier A."/>
            <person name="Kalinowski J."/>
            <person name="Ruckert C."/>
        </authorList>
    </citation>
    <scope>NUCLEOTIDE SEQUENCE</scope>
    <source>
        <strain evidence="8">KCTC 42651</strain>
    </source>
</reference>
<evidence type="ECO:0000256" key="3">
    <source>
        <dbReference type="ARBA" id="ARBA00022692"/>
    </source>
</evidence>
<feature type="transmembrane region" description="Helical" evidence="6">
    <location>
        <begin position="65"/>
        <end position="86"/>
    </location>
</feature>
<dbReference type="RefSeq" id="WP_229837407.1">
    <property type="nucleotide sequence ID" value="NZ_BMZS01000010.1"/>
</dbReference>
<dbReference type="AlphaFoldDB" id="A0A918XW56"/>
<evidence type="ECO:0000313" key="9">
    <source>
        <dbReference type="Proteomes" id="UP000630353"/>
    </source>
</evidence>
<sequence>MPPSADKLSAAFTARLAPYIAQWEALPANARGSVWMVVSSLVFAVMATCIKLLGRDLPVVEILLFRQLFVLVVLSPAIVKGFPGILRTTRRSLHFTRSLLAFVAMTAGFTALVHLPLAEATAISFARTLFTTMLAVMFLREVVGWRRWSATLVGFLGVLVIVRPSPDNLNEYALLALLSACFVAALQIALRTLARTERPATIMTYQNVTLSVLLAGPAAYLWVTPTWEQIAFLAAVGGLMSVVQWTMIKAYGSGDASAIAPMEYGRIVFATIAGILVFSEVPTVYTAIGATLIIGSTLYTMRRNAIRQAKPASPADAE</sequence>
<dbReference type="InterPro" id="IPR037185">
    <property type="entry name" value="EmrE-like"/>
</dbReference>
<dbReference type="Proteomes" id="UP000630353">
    <property type="component" value="Unassembled WGS sequence"/>
</dbReference>
<comment type="subcellular location">
    <subcellularLocation>
        <location evidence="1">Membrane</location>
        <topology evidence="1">Multi-pass membrane protein</topology>
    </subcellularLocation>
</comment>
<dbReference type="Pfam" id="PF00892">
    <property type="entry name" value="EamA"/>
    <property type="match status" value="2"/>
</dbReference>
<evidence type="ECO:0000256" key="1">
    <source>
        <dbReference type="ARBA" id="ARBA00004141"/>
    </source>
</evidence>
<feature type="transmembrane region" description="Helical" evidence="6">
    <location>
        <begin position="34"/>
        <end position="53"/>
    </location>
</feature>
<dbReference type="GO" id="GO:0016020">
    <property type="term" value="C:membrane"/>
    <property type="evidence" value="ECO:0007669"/>
    <property type="project" value="UniProtKB-SubCell"/>
</dbReference>
<feature type="domain" description="EamA" evidence="7">
    <location>
        <begin position="173"/>
        <end position="300"/>
    </location>
</feature>
<keyword evidence="5 6" id="KW-0472">Membrane</keyword>
<reference evidence="8" key="2">
    <citation type="submission" date="2020-09" db="EMBL/GenBank/DDBJ databases">
        <authorList>
            <person name="Sun Q."/>
            <person name="Kim S."/>
        </authorList>
    </citation>
    <scope>NUCLEOTIDE SEQUENCE</scope>
    <source>
        <strain evidence="8">KCTC 42651</strain>
    </source>
</reference>
<feature type="transmembrane region" description="Helical" evidence="6">
    <location>
        <begin position="229"/>
        <end position="248"/>
    </location>
</feature>
<evidence type="ECO:0000256" key="6">
    <source>
        <dbReference type="SAM" id="Phobius"/>
    </source>
</evidence>